<evidence type="ECO:0000256" key="1">
    <source>
        <dbReference type="SAM" id="Phobius"/>
    </source>
</evidence>
<evidence type="ECO:0000313" key="2">
    <source>
        <dbReference type="EnsemblMetazoa" id="G26258.1:cds"/>
    </source>
</evidence>
<sequence length="140" mass="15935">MPVIEPPSEFDEKDEPKVTAGIFDIGQKIGVNSEMRRELSAMTPFSVIAAFASIGYINVLKRRPIYTGMATKGLGFAVAAAFFVESLRTINYKRYTRRHKMVLAQRSMVKYLETGPVLECELMYYFIFFLNIHFAENSTS</sequence>
<keyword evidence="1" id="KW-0812">Transmembrane</keyword>
<dbReference type="Proteomes" id="UP000005408">
    <property type="component" value="Unassembled WGS sequence"/>
</dbReference>
<feature type="transmembrane region" description="Helical" evidence="1">
    <location>
        <begin position="39"/>
        <end position="59"/>
    </location>
</feature>
<organism evidence="2 3">
    <name type="scientific">Magallana gigas</name>
    <name type="common">Pacific oyster</name>
    <name type="synonym">Crassostrea gigas</name>
    <dbReference type="NCBI Taxonomy" id="29159"/>
    <lineage>
        <taxon>Eukaryota</taxon>
        <taxon>Metazoa</taxon>
        <taxon>Spiralia</taxon>
        <taxon>Lophotrochozoa</taxon>
        <taxon>Mollusca</taxon>
        <taxon>Bivalvia</taxon>
        <taxon>Autobranchia</taxon>
        <taxon>Pteriomorphia</taxon>
        <taxon>Ostreida</taxon>
        <taxon>Ostreoidea</taxon>
        <taxon>Ostreidae</taxon>
        <taxon>Magallana</taxon>
    </lineage>
</organism>
<proteinExistence type="predicted"/>
<name>A0A8W8L3F2_MAGGI</name>
<keyword evidence="1" id="KW-0472">Membrane</keyword>
<evidence type="ECO:0000313" key="3">
    <source>
        <dbReference type="Proteomes" id="UP000005408"/>
    </source>
</evidence>
<keyword evidence="3" id="KW-1185">Reference proteome</keyword>
<dbReference type="AlphaFoldDB" id="A0A8W8L3F2"/>
<reference evidence="2" key="1">
    <citation type="submission" date="2022-08" db="UniProtKB">
        <authorList>
            <consortium name="EnsemblMetazoa"/>
        </authorList>
    </citation>
    <scope>IDENTIFICATION</scope>
    <source>
        <strain evidence="2">05x7-T-G4-1.051#20</strain>
    </source>
</reference>
<feature type="transmembrane region" description="Helical" evidence="1">
    <location>
        <begin position="65"/>
        <end position="84"/>
    </location>
</feature>
<keyword evidence="1" id="KW-1133">Transmembrane helix</keyword>
<dbReference type="EnsemblMetazoa" id="G26258.1">
    <property type="protein sequence ID" value="G26258.1:cds"/>
    <property type="gene ID" value="G26258"/>
</dbReference>
<accession>A0A8W8L3F2</accession>
<protein>
    <submittedName>
        <fullName evidence="2">Uncharacterized protein</fullName>
    </submittedName>
</protein>